<dbReference type="Pfam" id="PF24864">
    <property type="entry name" value="DUF7730"/>
    <property type="match status" value="1"/>
</dbReference>
<accession>A0A6A6TVY1</accession>
<evidence type="ECO:0000259" key="2">
    <source>
        <dbReference type="Pfam" id="PF24864"/>
    </source>
</evidence>
<organism evidence="3 4">
    <name type="scientific">Microthyrium microscopicum</name>
    <dbReference type="NCBI Taxonomy" id="703497"/>
    <lineage>
        <taxon>Eukaryota</taxon>
        <taxon>Fungi</taxon>
        <taxon>Dikarya</taxon>
        <taxon>Ascomycota</taxon>
        <taxon>Pezizomycotina</taxon>
        <taxon>Dothideomycetes</taxon>
        <taxon>Dothideomycetes incertae sedis</taxon>
        <taxon>Microthyriales</taxon>
        <taxon>Microthyriaceae</taxon>
        <taxon>Microthyrium</taxon>
    </lineage>
</organism>
<dbReference type="PANTHER" id="PTHR38790">
    <property type="entry name" value="2EXR DOMAIN-CONTAINING PROTEIN-RELATED"/>
    <property type="match status" value="1"/>
</dbReference>
<proteinExistence type="predicted"/>
<feature type="region of interest" description="Disordered" evidence="1">
    <location>
        <begin position="1"/>
        <end position="77"/>
    </location>
</feature>
<dbReference type="InterPro" id="IPR056632">
    <property type="entry name" value="DUF7730"/>
</dbReference>
<feature type="compositionally biased region" description="Basic and acidic residues" evidence="1">
    <location>
        <begin position="54"/>
        <end position="64"/>
    </location>
</feature>
<protein>
    <recommendedName>
        <fullName evidence="2">DUF7730 domain-containing protein</fullName>
    </recommendedName>
</protein>
<feature type="compositionally biased region" description="Basic and acidic residues" evidence="1">
    <location>
        <begin position="31"/>
        <end position="40"/>
    </location>
</feature>
<feature type="domain" description="DUF7730" evidence="2">
    <location>
        <begin position="77"/>
        <end position="201"/>
    </location>
</feature>
<evidence type="ECO:0000256" key="1">
    <source>
        <dbReference type="SAM" id="MobiDB-lite"/>
    </source>
</evidence>
<keyword evidence="4" id="KW-1185">Reference proteome</keyword>
<gene>
    <name evidence="3" type="ORF">BT63DRAFT_483694</name>
</gene>
<reference evidence="3" key="1">
    <citation type="journal article" date="2020" name="Stud. Mycol.">
        <title>101 Dothideomycetes genomes: a test case for predicting lifestyles and emergence of pathogens.</title>
        <authorList>
            <person name="Haridas S."/>
            <person name="Albert R."/>
            <person name="Binder M."/>
            <person name="Bloem J."/>
            <person name="Labutti K."/>
            <person name="Salamov A."/>
            <person name="Andreopoulos B."/>
            <person name="Baker S."/>
            <person name="Barry K."/>
            <person name="Bills G."/>
            <person name="Bluhm B."/>
            <person name="Cannon C."/>
            <person name="Castanera R."/>
            <person name="Culley D."/>
            <person name="Daum C."/>
            <person name="Ezra D."/>
            <person name="Gonzalez J."/>
            <person name="Henrissat B."/>
            <person name="Kuo A."/>
            <person name="Liang C."/>
            <person name="Lipzen A."/>
            <person name="Lutzoni F."/>
            <person name="Magnuson J."/>
            <person name="Mondo S."/>
            <person name="Nolan M."/>
            <person name="Ohm R."/>
            <person name="Pangilinan J."/>
            <person name="Park H.-J."/>
            <person name="Ramirez L."/>
            <person name="Alfaro M."/>
            <person name="Sun H."/>
            <person name="Tritt A."/>
            <person name="Yoshinaga Y."/>
            <person name="Zwiers L.-H."/>
            <person name="Turgeon B."/>
            <person name="Goodwin S."/>
            <person name="Spatafora J."/>
            <person name="Crous P."/>
            <person name="Grigoriev I."/>
        </authorList>
    </citation>
    <scope>NUCLEOTIDE SEQUENCE</scope>
    <source>
        <strain evidence="3">CBS 115976</strain>
    </source>
</reference>
<dbReference type="Proteomes" id="UP000799302">
    <property type="component" value="Unassembled WGS sequence"/>
</dbReference>
<sequence length="356" mass="40383">MAEASTIGSYGNGDEVGRHQDQTRNAVVHTTMKDPYEGNDKNGLASTLSKGSQRKAESTGDRHNNNALNTKRKRSSQQTFPFLKLPGELRNKIYQWCLQTDEIIVIKTTKVRVSKLTSQQLSGRKYGHQRVVRVPKMRHFPELDKVPNIVPAILRLNKQIHQETASMLYANHFLFADAKAMIDFNLATSRVNLKPLRTITLGELQSEYFGSSTQARKALALLSRCTELERLNINMQLAGLLYTDYRGAVTITAEDYAEDILVMFADWFSDVALKKRNIFAGLEKFHFTEKFWYWACIDAVANWTNAIKTTAYINGLAEMAKQSFDTEIRKQIRGYMSAHPADEEGLLLPILPISDE</sequence>
<dbReference type="EMBL" id="MU004243">
    <property type="protein sequence ID" value="KAF2664255.1"/>
    <property type="molecule type" value="Genomic_DNA"/>
</dbReference>
<name>A0A6A6TVY1_9PEZI</name>
<evidence type="ECO:0000313" key="4">
    <source>
        <dbReference type="Proteomes" id="UP000799302"/>
    </source>
</evidence>
<dbReference type="AlphaFoldDB" id="A0A6A6TVY1"/>
<evidence type="ECO:0000313" key="3">
    <source>
        <dbReference type="EMBL" id="KAF2664255.1"/>
    </source>
</evidence>
<dbReference type="OrthoDB" id="5413827at2759"/>